<dbReference type="EMBL" id="SSTE01018943">
    <property type="protein sequence ID" value="KAA0037352.1"/>
    <property type="molecule type" value="Genomic_DNA"/>
</dbReference>
<organism evidence="2 4">
    <name type="scientific">Cucumis melo var. makuwa</name>
    <name type="common">Oriental melon</name>
    <dbReference type="NCBI Taxonomy" id="1194695"/>
    <lineage>
        <taxon>Eukaryota</taxon>
        <taxon>Viridiplantae</taxon>
        <taxon>Streptophyta</taxon>
        <taxon>Embryophyta</taxon>
        <taxon>Tracheophyta</taxon>
        <taxon>Spermatophyta</taxon>
        <taxon>Magnoliopsida</taxon>
        <taxon>eudicotyledons</taxon>
        <taxon>Gunneridae</taxon>
        <taxon>Pentapetalae</taxon>
        <taxon>rosids</taxon>
        <taxon>fabids</taxon>
        <taxon>Cucurbitales</taxon>
        <taxon>Cucurbitaceae</taxon>
        <taxon>Benincaseae</taxon>
        <taxon>Cucumis</taxon>
    </lineage>
</organism>
<proteinExistence type="predicted"/>
<feature type="region of interest" description="Disordered" evidence="1">
    <location>
        <begin position="156"/>
        <end position="181"/>
    </location>
</feature>
<evidence type="ECO:0000313" key="3">
    <source>
        <dbReference type="EMBL" id="TYJ97555.1"/>
    </source>
</evidence>
<evidence type="ECO:0000313" key="5">
    <source>
        <dbReference type="Proteomes" id="UP000321947"/>
    </source>
</evidence>
<evidence type="ECO:0000313" key="4">
    <source>
        <dbReference type="Proteomes" id="UP000321393"/>
    </source>
</evidence>
<gene>
    <name evidence="3" type="ORF">E5676_scaffold85G00780</name>
    <name evidence="2" type="ORF">E6C27_scaffold278G00440</name>
</gene>
<name>A0A5A7T1M4_CUCMM</name>
<feature type="region of interest" description="Disordered" evidence="1">
    <location>
        <begin position="241"/>
        <end position="268"/>
    </location>
</feature>
<sequence>MLSSFPMSLSWRREKLIRPTCEMWRRDNAYFPTFVLQTPLPWEHQPSSSLRKKKEKETLNLFPNPSLRRLAPPPRCRCSPPGVVSSQPSLIDHRSSQPFDSRSFASFCRSPSQGKSLAIVFSCTDSSSRQRLFAIHHQSSPAASFCRDRRRSPQLESLHVSSKDRMPFSANQTRPVPSLEPAPAAHVSHACLSRAARLRQPPLPEPLQSLSESPLPIVLGCFLGFTKDQLVPTGSEIARVRERASSGAQAEVRAKASWRMNRSDRGEP</sequence>
<reference evidence="4 5" key="1">
    <citation type="submission" date="2019-08" db="EMBL/GenBank/DDBJ databases">
        <title>Draft genome sequences of two oriental melons (Cucumis melo L. var makuwa).</title>
        <authorList>
            <person name="Kwon S.-Y."/>
        </authorList>
    </citation>
    <scope>NUCLEOTIDE SEQUENCE [LARGE SCALE GENOMIC DNA]</scope>
    <source>
        <strain evidence="5">cv. Chang Bougi</strain>
        <strain evidence="4">cv. SW 3</strain>
        <tissue evidence="2">Leaf</tissue>
    </source>
</reference>
<comment type="caution">
    <text evidence="2">The sequence shown here is derived from an EMBL/GenBank/DDBJ whole genome shotgun (WGS) entry which is preliminary data.</text>
</comment>
<dbReference type="EMBL" id="SSTD01018828">
    <property type="protein sequence ID" value="TYJ97555.1"/>
    <property type="molecule type" value="Genomic_DNA"/>
</dbReference>
<protein>
    <submittedName>
        <fullName evidence="2">Uncharacterized protein</fullName>
    </submittedName>
</protein>
<dbReference type="Proteomes" id="UP000321393">
    <property type="component" value="Unassembled WGS sequence"/>
</dbReference>
<dbReference type="AlphaFoldDB" id="A0A5A7T1M4"/>
<dbReference type="Proteomes" id="UP000321947">
    <property type="component" value="Unassembled WGS sequence"/>
</dbReference>
<evidence type="ECO:0000313" key="2">
    <source>
        <dbReference type="EMBL" id="KAA0037352.1"/>
    </source>
</evidence>
<evidence type="ECO:0000256" key="1">
    <source>
        <dbReference type="SAM" id="MobiDB-lite"/>
    </source>
</evidence>
<accession>A0A5A7T1M4</accession>